<comment type="caution">
    <text evidence="1">The sequence shown here is derived from an EMBL/GenBank/DDBJ whole genome shotgun (WGS) entry which is preliminary data.</text>
</comment>
<keyword evidence="2" id="KW-1185">Reference proteome</keyword>
<accession>A0AAN8ZS71</accession>
<name>A0AAN8ZS71_9MAGN</name>
<dbReference type="Proteomes" id="UP001370490">
    <property type="component" value="Unassembled WGS sequence"/>
</dbReference>
<evidence type="ECO:0000313" key="1">
    <source>
        <dbReference type="EMBL" id="KAK6947717.1"/>
    </source>
</evidence>
<gene>
    <name evidence="1" type="ORF">RJ641_001190</name>
</gene>
<dbReference type="EMBL" id="JBAMMX010000001">
    <property type="protein sequence ID" value="KAK6947717.1"/>
    <property type="molecule type" value="Genomic_DNA"/>
</dbReference>
<reference evidence="1 2" key="1">
    <citation type="submission" date="2023-12" db="EMBL/GenBank/DDBJ databases">
        <title>A high-quality genome assembly for Dillenia turbinata (Dilleniales).</title>
        <authorList>
            <person name="Chanderbali A."/>
        </authorList>
    </citation>
    <scope>NUCLEOTIDE SEQUENCE [LARGE SCALE GENOMIC DNA]</scope>
    <source>
        <strain evidence="1">LSX21</strain>
        <tissue evidence="1">Leaf</tissue>
    </source>
</reference>
<dbReference type="Gene3D" id="3.10.450.40">
    <property type="match status" value="1"/>
</dbReference>
<dbReference type="AlphaFoldDB" id="A0AAN8ZS71"/>
<sequence length="72" mass="8509">MLIFCLDNISIYDLPEVGHHPRYKDTRCFVSARTDRTREDFSYHKCVLCALEVIAPLRVKQYQTKWLTFGKA</sequence>
<proteinExistence type="predicted"/>
<evidence type="ECO:0000313" key="2">
    <source>
        <dbReference type="Proteomes" id="UP001370490"/>
    </source>
</evidence>
<protein>
    <submittedName>
        <fullName evidence="1">Uncharacterized protein</fullName>
    </submittedName>
</protein>
<organism evidence="1 2">
    <name type="scientific">Dillenia turbinata</name>
    <dbReference type="NCBI Taxonomy" id="194707"/>
    <lineage>
        <taxon>Eukaryota</taxon>
        <taxon>Viridiplantae</taxon>
        <taxon>Streptophyta</taxon>
        <taxon>Embryophyta</taxon>
        <taxon>Tracheophyta</taxon>
        <taxon>Spermatophyta</taxon>
        <taxon>Magnoliopsida</taxon>
        <taxon>eudicotyledons</taxon>
        <taxon>Gunneridae</taxon>
        <taxon>Pentapetalae</taxon>
        <taxon>Dilleniales</taxon>
        <taxon>Dilleniaceae</taxon>
        <taxon>Dillenia</taxon>
    </lineage>
</organism>
<dbReference type="Pfam" id="PF11523">
    <property type="entry name" value="DUF3223"/>
    <property type="match status" value="1"/>
</dbReference>